<dbReference type="PANTHER" id="PTHR42951">
    <property type="entry name" value="METALLO-BETA-LACTAMASE DOMAIN-CONTAINING"/>
    <property type="match status" value="1"/>
</dbReference>
<gene>
    <name evidence="2" type="ORF">SAMN05421823_1063</name>
</gene>
<reference evidence="2 3" key="1">
    <citation type="submission" date="2016-10" db="EMBL/GenBank/DDBJ databases">
        <authorList>
            <person name="de Groot N.N."/>
        </authorList>
    </citation>
    <scope>NUCLEOTIDE SEQUENCE [LARGE SCALE GENOMIC DNA]</scope>
    <source>
        <strain evidence="2 3">DSM 25186</strain>
    </source>
</reference>
<dbReference type="InterPro" id="IPR001279">
    <property type="entry name" value="Metallo-B-lactamas"/>
</dbReference>
<dbReference type="CDD" id="cd07721">
    <property type="entry name" value="yflN-like_MBL-fold"/>
    <property type="match status" value="1"/>
</dbReference>
<evidence type="ECO:0000313" key="2">
    <source>
        <dbReference type="EMBL" id="SDL42973.1"/>
    </source>
</evidence>
<dbReference type="RefSeq" id="WP_176956073.1">
    <property type="nucleotide sequence ID" value="NZ_FNFO01000006.1"/>
</dbReference>
<keyword evidence="3" id="KW-1185">Reference proteome</keyword>
<dbReference type="Proteomes" id="UP000198510">
    <property type="component" value="Unassembled WGS sequence"/>
</dbReference>
<evidence type="ECO:0000259" key="1">
    <source>
        <dbReference type="SMART" id="SM00849"/>
    </source>
</evidence>
<dbReference type="Pfam" id="PF00753">
    <property type="entry name" value="Lactamase_B"/>
    <property type="match status" value="1"/>
</dbReference>
<dbReference type="Gene3D" id="3.60.15.10">
    <property type="entry name" value="Ribonuclease Z/Hydroxyacylglutathione hydrolase-like"/>
    <property type="match status" value="1"/>
</dbReference>
<dbReference type="PANTHER" id="PTHR42951:SF17">
    <property type="entry name" value="METALLO-BETA-LACTAMASE DOMAIN-CONTAINING PROTEIN"/>
    <property type="match status" value="1"/>
</dbReference>
<organism evidence="2 3">
    <name type="scientific">Catalinimonas alkaloidigena</name>
    <dbReference type="NCBI Taxonomy" id="1075417"/>
    <lineage>
        <taxon>Bacteria</taxon>
        <taxon>Pseudomonadati</taxon>
        <taxon>Bacteroidota</taxon>
        <taxon>Cytophagia</taxon>
        <taxon>Cytophagales</taxon>
        <taxon>Catalimonadaceae</taxon>
        <taxon>Catalinimonas</taxon>
    </lineage>
</organism>
<evidence type="ECO:0000313" key="3">
    <source>
        <dbReference type="Proteomes" id="UP000198510"/>
    </source>
</evidence>
<sequence length="214" mass="24265">MKQIKPHFYLVENTSASHVYLLQLPDHTILIDTSFPGKTETILMQLQEIGITPDQVTDILLTHHDVDHIGNAKELKELCGATLWAPQLDVPYIQRERKWYGTRRMIELTVRWHAPHVDEIYTEGAKLFDAIQVLSTPGHTPGHVSFLWEEVLIAGDLVMTGSDGKISLLPGFLTWDKGILHKSVRETGALSFQWVCPGHGDPTTRDDKWARILE</sequence>
<feature type="domain" description="Metallo-beta-lactamase" evidence="1">
    <location>
        <begin position="16"/>
        <end position="199"/>
    </location>
</feature>
<dbReference type="STRING" id="1075417.SAMN05421823_1063"/>
<dbReference type="AlphaFoldDB" id="A0A1G9K1C4"/>
<dbReference type="InterPro" id="IPR050855">
    <property type="entry name" value="NDM-1-like"/>
</dbReference>
<accession>A0A1G9K1C4</accession>
<name>A0A1G9K1C4_9BACT</name>
<dbReference type="SUPFAM" id="SSF56281">
    <property type="entry name" value="Metallo-hydrolase/oxidoreductase"/>
    <property type="match status" value="1"/>
</dbReference>
<dbReference type="InterPro" id="IPR036866">
    <property type="entry name" value="RibonucZ/Hydroxyglut_hydro"/>
</dbReference>
<proteinExistence type="predicted"/>
<dbReference type="SMART" id="SM00849">
    <property type="entry name" value="Lactamase_B"/>
    <property type="match status" value="1"/>
</dbReference>
<dbReference type="EMBL" id="FNFO01000006">
    <property type="protein sequence ID" value="SDL42973.1"/>
    <property type="molecule type" value="Genomic_DNA"/>
</dbReference>
<protein>
    <submittedName>
        <fullName evidence="2">Glyoxylase, beta-lactamase superfamily II</fullName>
    </submittedName>
</protein>